<sequence length="616" mass="67548">MSSDPRTCPDSTHAGHRLASPCSPRPGFHRATRTASACLLAAACLSAAPLGAQPLETTALLPPVRTWHGASEALIAGPADPWITPAERSDFVSTPSYEETRAWLQRLVAASPLLSLEVFGKTAEGRDLLLVRARKGTPGKPVVLAQAGIHGGEIDGKDAGLMLLRDIAQRGKDDLLDAVDFVFVPILNSDGHEQRGPLVGAALRGPQQMGWNTTPRGINLNRDYLALESPETRAVVTLLHALDPALYIDLHVSDGLDHQYDITFTYAGWGTYARSRATADWLQQHFTPAVSQALQRQGHAPAIYPSLIDEDNPRSGLRHAPEGPRYSTGYGDFAGIPTVLVENHRLKAYRQRVLGDYVLLEEALQLVGRQAQAIDTAKRKDRAARPAELMVAWERLPQPIAQVPFNGVSYTRALSPVSGRQELRSEGRDETWTMPVIGHRQTQAVQYPRAWWIPPGNDDVVALLQSHGIGYERLTQPRQSAVQQIRIVGEDGTPRTHTSHVKETFPAGSIRVPADQPMRMLAAALLEPQSNDSLLASGRFRTAGNPDSGLYGTELVTYTEQLLQRDPALRTAFEHKLASDAAFRADGDARLQWMYARSPFAAITGWRYPVRRELAD</sequence>
<organism evidence="6 7">
    <name type="scientific">Xanthomonas codiaei</name>
    <dbReference type="NCBI Taxonomy" id="56463"/>
    <lineage>
        <taxon>Bacteria</taxon>
        <taxon>Pseudomonadati</taxon>
        <taxon>Pseudomonadota</taxon>
        <taxon>Gammaproteobacteria</taxon>
        <taxon>Lysobacterales</taxon>
        <taxon>Lysobacteraceae</taxon>
        <taxon>Xanthomonas</taxon>
    </lineage>
</organism>
<dbReference type="InterPro" id="IPR000834">
    <property type="entry name" value="Peptidase_M14"/>
</dbReference>
<dbReference type="AlphaFoldDB" id="A0A2S7C4H1"/>
<dbReference type="Proteomes" id="UP000237872">
    <property type="component" value="Unassembled WGS sequence"/>
</dbReference>
<dbReference type="CDD" id="cd06241">
    <property type="entry name" value="M14-like"/>
    <property type="match status" value="1"/>
</dbReference>
<evidence type="ECO:0000256" key="3">
    <source>
        <dbReference type="PROSITE-ProRule" id="PRU01379"/>
    </source>
</evidence>
<dbReference type="Gene3D" id="3.40.630.10">
    <property type="entry name" value="Zn peptidases"/>
    <property type="match status" value="1"/>
</dbReference>
<evidence type="ECO:0000256" key="4">
    <source>
        <dbReference type="SAM" id="MobiDB-lite"/>
    </source>
</evidence>
<comment type="cofactor">
    <cofactor evidence="1">
        <name>Zn(2+)</name>
        <dbReference type="ChEBI" id="CHEBI:29105"/>
    </cofactor>
</comment>
<dbReference type="PANTHER" id="PTHR11705:SF145">
    <property type="entry name" value="PEPTIDASE M14 CARBOXYPEPTIDASE A DOMAIN-CONTAINING PROTEIN"/>
    <property type="match status" value="1"/>
</dbReference>
<dbReference type="PROSITE" id="PS52035">
    <property type="entry name" value="PEPTIDASE_M14"/>
    <property type="match status" value="1"/>
</dbReference>
<evidence type="ECO:0000313" key="6">
    <source>
        <dbReference type="EMBL" id="PPU56475.1"/>
    </source>
</evidence>
<keyword evidence="6" id="KW-0121">Carboxypeptidase</keyword>
<feature type="domain" description="Peptidase M14" evidence="5">
    <location>
        <begin position="93"/>
        <end position="353"/>
    </location>
</feature>
<dbReference type="GO" id="GO:0006508">
    <property type="term" value="P:proteolysis"/>
    <property type="evidence" value="ECO:0007669"/>
    <property type="project" value="InterPro"/>
</dbReference>
<feature type="region of interest" description="Disordered" evidence="4">
    <location>
        <begin position="1"/>
        <end position="23"/>
    </location>
</feature>
<dbReference type="SMART" id="SM00631">
    <property type="entry name" value="Zn_pept"/>
    <property type="match status" value="1"/>
</dbReference>
<comment type="similarity">
    <text evidence="2 3">Belongs to the peptidase M14 family.</text>
</comment>
<evidence type="ECO:0000313" key="7">
    <source>
        <dbReference type="Proteomes" id="UP000237872"/>
    </source>
</evidence>
<dbReference type="OrthoDB" id="9767214at2"/>
<keyword evidence="6" id="KW-0378">Hydrolase</keyword>
<dbReference type="GO" id="GO:0008270">
    <property type="term" value="F:zinc ion binding"/>
    <property type="evidence" value="ECO:0007669"/>
    <property type="project" value="InterPro"/>
</dbReference>
<comment type="caution">
    <text evidence="3">Lacks conserved residue(s) required for the propagation of feature annotation.</text>
</comment>
<accession>A0A2S7C4H1</accession>
<dbReference type="PANTHER" id="PTHR11705">
    <property type="entry name" value="PROTEASE FAMILY M14 CARBOXYPEPTIDASE A,B"/>
    <property type="match status" value="1"/>
</dbReference>
<name>A0A2S7C4H1_9XANT</name>
<gene>
    <name evidence="6" type="ORF">XcodCFBP4690_21655</name>
</gene>
<dbReference type="SUPFAM" id="SSF53187">
    <property type="entry name" value="Zn-dependent exopeptidases"/>
    <property type="match status" value="1"/>
</dbReference>
<evidence type="ECO:0000256" key="2">
    <source>
        <dbReference type="ARBA" id="ARBA00005988"/>
    </source>
</evidence>
<reference evidence="6 7" key="1">
    <citation type="submission" date="2016-08" db="EMBL/GenBank/DDBJ databases">
        <authorList>
            <person name="Seilhamer J.J."/>
        </authorList>
    </citation>
    <scope>NUCLEOTIDE SEQUENCE [LARGE SCALE GENOMIC DNA]</scope>
    <source>
        <strain evidence="6 7">CFBP4690</strain>
    </source>
</reference>
<dbReference type="EMBL" id="MDEC01000057">
    <property type="protein sequence ID" value="PPU56475.1"/>
    <property type="molecule type" value="Genomic_DNA"/>
</dbReference>
<evidence type="ECO:0000259" key="5">
    <source>
        <dbReference type="PROSITE" id="PS52035"/>
    </source>
</evidence>
<comment type="caution">
    <text evidence="6">The sequence shown here is derived from an EMBL/GenBank/DDBJ whole genome shotgun (WGS) entry which is preliminary data.</text>
</comment>
<keyword evidence="6" id="KW-0645">Protease</keyword>
<protein>
    <submittedName>
        <fullName evidence="6">Carboxypeptidase</fullName>
    </submittedName>
</protein>
<dbReference type="GO" id="GO:0004181">
    <property type="term" value="F:metallocarboxypeptidase activity"/>
    <property type="evidence" value="ECO:0007669"/>
    <property type="project" value="InterPro"/>
</dbReference>
<proteinExistence type="inferred from homology"/>
<evidence type="ECO:0000256" key="1">
    <source>
        <dbReference type="ARBA" id="ARBA00001947"/>
    </source>
</evidence>
<dbReference type="Pfam" id="PF00246">
    <property type="entry name" value="Peptidase_M14"/>
    <property type="match status" value="1"/>
</dbReference>
<dbReference type="GO" id="GO:0005615">
    <property type="term" value="C:extracellular space"/>
    <property type="evidence" value="ECO:0007669"/>
    <property type="project" value="TreeGrafter"/>
</dbReference>